<protein>
    <submittedName>
        <fullName evidence="2">Uncharacterized protein</fullName>
    </submittedName>
</protein>
<keyword evidence="1" id="KW-0472">Membrane</keyword>
<dbReference type="EMBL" id="VLKZ01000005">
    <property type="protein sequence ID" value="TWI56148.1"/>
    <property type="molecule type" value="Genomic_DNA"/>
</dbReference>
<organism evidence="2 3">
    <name type="scientific">Halalkalibacter nanhaiisediminis</name>
    <dbReference type="NCBI Taxonomy" id="688079"/>
    <lineage>
        <taxon>Bacteria</taxon>
        <taxon>Bacillati</taxon>
        <taxon>Bacillota</taxon>
        <taxon>Bacilli</taxon>
        <taxon>Bacillales</taxon>
        <taxon>Bacillaceae</taxon>
        <taxon>Halalkalibacter</taxon>
    </lineage>
</organism>
<dbReference type="NCBIfam" id="NF041644">
    <property type="entry name" value="CBO0543_fam"/>
    <property type="match status" value="1"/>
</dbReference>
<sequence length="186" mass="22034">MQNTGIDTFDTLVRQKKELTNSLIDYWKDYSDFSTWQFWLIVAMFLVPLIILYFKIDKNKIFLIGFYGYSIHMAFAYIDISGINLGFWNYPYKLIPALPSFSLDSSLVPVTFMLVYQWTLNHKKNFYIYSTIAAIIFAFIFKPILASANLFRMYDGTNFFHLFLIYVFVFLIAKFLTNLFLKLHKS</sequence>
<feature type="transmembrane region" description="Helical" evidence="1">
    <location>
        <begin position="36"/>
        <end position="54"/>
    </location>
</feature>
<proteinExistence type="predicted"/>
<reference evidence="2 3" key="1">
    <citation type="journal article" date="2015" name="Stand. Genomic Sci.">
        <title>Genomic Encyclopedia of Bacterial and Archaeal Type Strains, Phase III: the genomes of soil and plant-associated and newly described type strains.</title>
        <authorList>
            <person name="Whitman W.B."/>
            <person name="Woyke T."/>
            <person name="Klenk H.P."/>
            <person name="Zhou Y."/>
            <person name="Lilburn T.G."/>
            <person name="Beck B.J."/>
            <person name="De Vos P."/>
            <person name="Vandamme P."/>
            <person name="Eisen J.A."/>
            <person name="Garrity G."/>
            <person name="Hugenholtz P."/>
            <person name="Kyrpides N.C."/>
        </authorList>
    </citation>
    <scope>NUCLEOTIDE SEQUENCE [LARGE SCALE GENOMIC DNA]</scope>
    <source>
        <strain evidence="2 3">CGMCC 1.10116</strain>
    </source>
</reference>
<evidence type="ECO:0000256" key="1">
    <source>
        <dbReference type="SAM" id="Phobius"/>
    </source>
</evidence>
<evidence type="ECO:0000313" key="2">
    <source>
        <dbReference type="EMBL" id="TWI56148.1"/>
    </source>
</evidence>
<feature type="transmembrane region" description="Helical" evidence="1">
    <location>
        <begin position="158"/>
        <end position="181"/>
    </location>
</feature>
<accession>A0A562QHB3</accession>
<dbReference type="RefSeq" id="WP_242009807.1">
    <property type="nucleotide sequence ID" value="NZ_VLKZ01000005.1"/>
</dbReference>
<keyword evidence="3" id="KW-1185">Reference proteome</keyword>
<feature type="transmembrane region" description="Helical" evidence="1">
    <location>
        <begin position="61"/>
        <end position="78"/>
    </location>
</feature>
<dbReference type="InterPro" id="IPR048147">
    <property type="entry name" value="CBO0543-like"/>
</dbReference>
<keyword evidence="1" id="KW-1133">Transmembrane helix</keyword>
<dbReference type="Proteomes" id="UP000315711">
    <property type="component" value="Unassembled WGS sequence"/>
</dbReference>
<feature type="transmembrane region" description="Helical" evidence="1">
    <location>
        <begin position="98"/>
        <end position="119"/>
    </location>
</feature>
<name>A0A562QHB3_9BACI</name>
<feature type="transmembrane region" description="Helical" evidence="1">
    <location>
        <begin position="126"/>
        <end position="146"/>
    </location>
</feature>
<keyword evidence="1" id="KW-0812">Transmembrane</keyword>
<comment type="caution">
    <text evidence="2">The sequence shown here is derived from an EMBL/GenBank/DDBJ whole genome shotgun (WGS) entry which is preliminary data.</text>
</comment>
<gene>
    <name evidence="2" type="ORF">IQ10_02037</name>
</gene>
<dbReference type="AlphaFoldDB" id="A0A562QHB3"/>
<evidence type="ECO:0000313" key="3">
    <source>
        <dbReference type="Proteomes" id="UP000315711"/>
    </source>
</evidence>